<gene>
    <name evidence="2" type="ORF">LSAA_7839</name>
</gene>
<protein>
    <submittedName>
        <fullName evidence="2">(salmon louse) hypothetical protein</fullName>
    </submittedName>
</protein>
<feature type="compositionally biased region" description="Basic and acidic residues" evidence="1">
    <location>
        <begin position="121"/>
        <end position="131"/>
    </location>
</feature>
<feature type="region of interest" description="Disordered" evidence="1">
    <location>
        <begin position="121"/>
        <end position="151"/>
    </location>
</feature>
<sequence>MYIFVLVGGICRDVIILEVSHFGVEEREDGELLPRGWSQGEMTEKLSSERRRLWIDSLKQNFEGKNLDNIRVCSAHFVEGVKAELYKKDSPNWIPSLGMSPGSTGDDETLSRRMKVGKLEKKRMPALKKESVPGPEEPVFLSESMPPSPEIVEVQPDITGEYLDFLREEN</sequence>
<dbReference type="Proteomes" id="UP000675881">
    <property type="component" value="Chromosome 3"/>
</dbReference>
<dbReference type="AlphaFoldDB" id="A0A7R8CPL0"/>
<evidence type="ECO:0000256" key="1">
    <source>
        <dbReference type="SAM" id="MobiDB-lite"/>
    </source>
</evidence>
<name>A0A7R8CPL0_LEPSM</name>
<keyword evidence="3" id="KW-1185">Reference proteome</keyword>
<evidence type="ECO:0000313" key="3">
    <source>
        <dbReference type="Proteomes" id="UP000675881"/>
    </source>
</evidence>
<evidence type="ECO:0000313" key="2">
    <source>
        <dbReference type="EMBL" id="CAF2887428.1"/>
    </source>
</evidence>
<dbReference type="EMBL" id="HG994582">
    <property type="protein sequence ID" value="CAF2887428.1"/>
    <property type="molecule type" value="Genomic_DNA"/>
</dbReference>
<reference evidence="2" key="1">
    <citation type="submission" date="2021-02" db="EMBL/GenBank/DDBJ databases">
        <authorList>
            <person name="Bekaert M."/>
        </authorList>
    </citation>
    <scope>NUCLEOTIDE SEQUENCE</scope>
    <source>
        <strain evidence="2">IoA-00</strain>
    </source>
</reference>
<organism evidence="2 3">
    <name type="scientific">Lepeophtheirus salmonis</name>
    <name type="common">Salmon louse</name>
    <name type="synonym">Caligus salmonis</name>
    <dbReference type="NCBI Taxonomy" id="72036"/>
    <lineage>
        <taxon>Eukaryota</taxon>
        <taxon>Metazoa</taxon>
        <taxon>Ecdysozoa</taxon>
        <taxon>Arthropoda</taxon>
        <taxon>Crustacea</taxon>
        <taxon>Multicrustacea</taxon>
        <taxon>Hexanauplia</taxon>
        <taxon>Copepoda</taxon>
        <taxon>Siphonostomatoida</taxon>
        <taxon>Caligidae</taxon>
        <taxon>Lepeophtheirus</taxon>
    </lineage>
</organism>
<proteinExistence type="predicted"/>
<accession>A0A7R8CPL0</accession>
<dbReference type="OrthoDB" id="6160832at2759"/>